<dbReference type="KEGG" id="dfa:DFA_07380"/>
<feature type="transmembrane region" description="Helical" evidence="2">
    <location>
        <begin position="159"/>
        <end position="183"/>
    </location>
</feature>
<dbReference type="EMBL" id="GL883013">
    <property type="protein sequence ID" value="EGG20257.1"/>
    <property type="molecule type" value="Genomic_DNA"/>
</dbReference>
<feature type="compositionally biased region" description="Low complexity" evidence="1">
    <location>
        <begin position="12"/>
        <end position="23"/>
    </location>
</feature>
<feature type="transmembrane region" description="Helical" evidence="2">
    <location>
        <begin position="383"/>
        <end position="403"/>
    </location>
</feature>
<evidence type="ECO:0000313" key="3">
    <source>
        <dbReference type="EMBL" id="EGG20257.1"/>
    </source>
</evidence>
<keyword evidence="2" id="KW-1133">Transmembrane helix</keyword>
<feature type="transmembrane region" description="Helical" evidence="2">
    <location>
        <begin position="423"/>
        <end position="442"/>
    </location>
</feature>
<dbReference type="AlphaFoldDB" id="F4PW93"/>
<keyword evidence="2" id="KW-0812">Transmembrane</keyword>
<name>F4PW93_CACFS</name>
<keyword evidence="4" id="KW-1185">Reference proteome</keyword>
<evidence type="ECO:0000256" key="1">
    <source>
        <dbReference type="SAM" id="MobiDB-lite"/>
    </source>
</evidence>
<feature type="transmembrane region" description="Helical" evidence="2">
    <location>
        <begin position="81"/>
        <end position="105"/>
    </location>
</feature>
<sequence length="476" mass="54137">MEQIIINDDGANNNNNNNNNNHNGDLELSPITTNNEIKESIEKKKEKKQVVAKWETEFSITSIKNVLREKSLYKDVGMVQLFSFIEMILISLFGIAASIAISYIPFTNTDTQQLIKDPSLYYNPFPAASIFFLAVSTVVILIGYGFFTLLYGFNVTRSLLYITVIPGLLLSSWFFIFVAFDVYPWYYGLKLQRIFSIPLAVHIVIIALYSFVIFPYYRLLDSAITRSVIRLVVHPVLSLVNLFVTKFFCKQYVNAKYPHLAAGITFGVVLEGSLFGRFLIATAGSEAATLSTSVITGLTEIALRVTANLQYDVIRYLAAKFIKLELAPEDETEKKFNAQCVINAMIVEKASIVTIPFFFHFFWKHRTVFNFSFTETPPNLNLLIESAAIQLAIDVVVDVVCLIGEMAQKMPIAKVYRENRVMYIIWEILNYIQMCILIIYVLKTLPSKLYCDTPNPCDCRVLFVKELFSFCPTTID</sequence>
<dbReference type="GeneID" id="14872091"/>
<evidence type="ECO:0000313" key="4">
    <source>
        <dbReference type="Proteomes" id="UP000007797"/>
    </source>
</evidence>
<feature type="region of interest" description="Disordered" evidence="1">
    <location>
        <begin position="1"/>
        <end position="29"/>
    </location>
</feature>
<dbReference type="RefSeq" id="XP_004367240.1">
    <property type="nucleotide sequence ID" value="XM_004367183.1"/>
</dbReference>
<reference evidence="4" key="1">
    <citation type="journal article" date="2011" name="Genome Res.">
        <title>Phylogeny-wide analysis of social amoeba genomes highlights ancient origins for complex intercellular communication.</title>
        <authorList>
            <person name="Heidel A.J."/>
            <person name="Lawal H.M."/>
            <person name="Felder M."/>
            <person name="Schilde C."/>
            <person name="Helps N.R."/>
            <person name="Tunggal B."/>
            <person name="Rivero F."/>
            <person name="John U."/>
            <person name="Schleicher M."/>
            <person name="Eichinger L."/>
            <person name="Platzer M."/>
            <person name="Noegel A.A."/>
            <person name="Schaap P."/>
            <person name="Gloeckner G."/>
        </authorList>
    </citation>
    <scope>NUCLEOTIDE SEQUENCE [LARGE SCALE GENOMIC DNA]</scope>
    <source>
        <strain evidence="4">SH3</strain>
    </source>
</reference>
<proteinExistence type="predicted"/>
<dbReference type="OMA" id="YLIWEIL"/>
<feature type="transmembrane region" description="Helical" evidence="2">
    <location>
        <begin position="125"/>
        <end position="147"/>
    </location>
</feature>
<gene>
    <name evidence="3" type="ORF">DFA_07380</name>
</gene>
<evidence type="ECO:0000256" key="2">
    <source>
        <dbReference type="SAM" id="Phobius"/>
    </source>
</evidence>
<feature type="transmembrane region" description="Helical" evidence="2">
    <location>
        <begin position="341"/>
        <end position="363"/>
    </location>
</feature>
<feature type="transmembrane region" description="Helical" evidence="2">
    <location>
        <begin position="195"/>
        <end position="216"/>
    </location>
</feature>
<accession>F4PW93</accession>
<feature type="transmembrane region" description="Helical" evidence="2">
    <location>
        <begin position="260"/>
        <end position="280"/>
    </location>
</feature>
<organism evidence="3 4">
    <name type="scientific">Cavenderia fasciculata</name>
    <name type="common">Slime mold</name>
    <name type="synonym">Dictyostelium fasciculatum</name>
    <dbReference type="NCBI Taxonomy" id="261658"/>
    <lineage>
        <taxon>Eukaryota</taxon>
        <taxon>Amoebozoa</taxon>
        <taxon>Evosea</taxon>
        <taxon>Eumycetozoa</taxon>
        <taxon>Dictyostelia</taxon>
        <taxon>Acytosteliales</taxon>
        <taxon>Cavenderiaceae</taxon>
        <taxon>Cavenderia</taxon>
    </lineage>
</organism>
<dbReference type="OrthoDB" id="10451804at2759"/>
<evidence type="ECO:0008006" key="5">
    <source>
        <dbReference type="Google" id="ProtNLM"/>
    </source>
</evidence>
<protein>
    <recommendedName>
        <fullName evidence="5">Transmembrane protein</fullName>
    </recommendedName>
</protein>
<dbReference type="Proteomes" id="UP000007797">
    <property type="component" value="Unassembled WGS sequence"/>
</dbReference>
<keyword evidence="2" id="KW-0472">Membrane</keyword>
<feature type="transmembrane region" description="Helical" evidence="2">
    <location>
        <begin position="228"/>
        <end position="248"/>
    </location>
</feature>